<gene>
    <name evidence="2" type="ORF">GCM10023205_74940</name>
</gene>
<dbReference type="RefSeq" id="WP_345680314.1">
    <property type="nucleotide sequence ID" value="NZ_BAABHS010000044.1"/>
</dbReference>
<comment type="caution">
    <text evidence="2">The sequence shown here is derived from an EMBL/GenBank/DDBJ whole genome shotgun (WGS) entry which is preliminary data.</text>
</comment>
<evidence type="ECO:0000313" key="3">
    <source>
        <dbReference type="Proteomes" id="UP001500466"/>
    </source>
</evidence>
<protein>
    <recommendedName>
        <fullName evidence="4">Protein NO VEIN C-terminal domain-containing protein</fullName>
    </recommendedName>
</protein>
<evidence type="ECO:0000313" key="2">
    <source>
        <dbReference type="EMBL" id="GAA4991700.1"/>
    </source>
</evidence>
<dbReference type="SUPFAM" id="SSF55874">
    <property type="entry name" value="ATPase domain of HSP90 chaperone/DNA topoisomerase II/histidine kinase"/>
    <property type="match status" value="1"/>
</dbReference>
<dbReference type="NCBIfam" id="NF047352">
    <property type="entry name" value="P_loop_sacsin"/>
    <property type="match status" value="1"/>
</dbReference>
<reference evidence="3" key="1">
    <citation type="journal article" date="2019" name="Int. J. Syst. Evol. Microbiol.">
        <title>The Global Catalogue of Microorganisms (GCM) 10K type strain sequencing project: providing services to taxonomists for standard genome sequencing and annotation.</title>
        <authorList>
            <consortium name="The Broad Institute Genomics Platform"/>
            <consortium name="The Broad Institute Genome Sequencing Center for Infectious Disease"/>
            <person name="Wu L."/>
            <person name="Ma J."/>
        </authorList>
    </citation>
    <scope>NUCLEOTIDE SEQUENCE [LARGE SCALE GENOMIC DNA]</scope>
    <source>
        <strain evidence="3">JCM 17986</strain>
    </source>
</reference>
<feature type="region of interest" description="Disordered" evidence="1">
    <location>
        <begin position="1278"/>
        <end position="1391"/>
    </location>
</feature>
<dbReference type="Proteomes" id="UP001500466">
    <property type="component" value="Unassembled WGS sequence"/>
</dbReference>
<dbReference type="InterPro" id="IPR036890">
    <property type="entry name" value="HATPase_C_sf"/>
</dbReference>
<keyword evidence="3" id="KW-1185">Reference proteome</keyword>
<sequence>MTDIRAAVEVLLGDPGAEVEAEPRDAGEAAEAVRLLDAGLRGGPAAMRVAVERTQETADSLSADRLQVFSELVQNADDAGARGIRFDVRARELVVTHDGRPVRLGDLLLLALPGLSGKCGDPDSTGRFGIGLATLRALSRVWELHCGHYHVRFDGIGMTVADAFGDDGGTVFRIPLAESEICESEVAAWFAGWDDGALLFLRNLREVRVDVGGRLLRRLGLRWSAGESRVRMRVGGIDAAVRMRRAEGAKAAWRVFNAELPCPDGALRRHKAVGARVPVAIALPMGAGAAGVVHAGLPMAALDVPVRVHTQFDPLVSRRDFVDSAWNSAMVERVADLWAAVIPGVLGGDAPTAWHLVPRDRPSPPQPSTATPGDRTTGATAPHSTLLAERLRAALVARARGEVADRLRLACPDGTRRGLKELAVEERRLEGVLGDRPVARQGGGEALFPRASRDRGGRWRRVLADWRAAGVVPLPDEVTVVDALSLLVEETDGDAGGDGLDTPSAIRLAAAALHAGLEEPLLRLPWVRAADGRRHAPPVPGSRHVFVRGAAGDRGPAGRLGMALVLDPAFADESAASRTVVDWLVDRDCVLDGDDVTAVVERVACVGDAGRVFGADDQQLAHMQSMFAVIGEAGRRHVGSRVGRALRFRGHTGQPIPPGALYLPEELDPAGADGFAAAAADTPGLHWLHPDYAAVLPPSADGLSRGAFLRALGVADAPRLVRPGGDGKTYATDRYPGPGLPADAPDTPQARTRALGRVGADHTLDDRDSPDAVAVAAAIAAEPDPERQRARAAKLVHALALAAGRAGGGRRGAAGGLPGVDAAYGYYGWQRKGRVPPLWIWRLREIAWLPRADGGLTRPDAGHLPTAASRVLYGADDPGYLHPDVVNTFDHRDVRGELAPALGLTGDPDVPTLVDRLRELRGRTPDNTPVSDAVTGDAVAVYRALAALLAGGGAEAARAVRAGFPSGDALVLTDAGWRATGAVRQGPSILGGYRTFVFPEPNLRPLWDVLGIRAPDAAELAEVLGDVARCRTHGPELRLGVTLEALRHLAALVAESKAADEFADALGKLPLYTGDGWTTQRPVYAVDNRYVAEQLADTARVWQPGGDLDQFAALLEPLGVTRVDVLGAPVHGVRRARGDARLTAAYRAAVVRLHDLLVRDAPGAASACRDWAWLESLTVRVAPGLGIEPGPPGVVAAVEAHVDPASGVLYVASAASLSTARGAGQAIAACFDRDRTRIGHAWRDVWENQTAPATRLASARQRDAAAARRLDRLVRARENAGARMPEAEPGNAAESGADGRPDRAVDTATGPDRSLSPTPSPPRRLIDVRTLPDPTTIAPRPGSHANAHPPTAEASPHGQERPPAEPPSLPHPHPGGLLPPRRRTSAPAYTAQDRETVAWQLLRIVLRRYGLELHDHRTQPGLGADAVDTAGHFYEIKAHGGPEPREVALTLAEYERALVDGDRFSLVVAANLEEGTGEPRLRIIRDPLRHLRVERTQLIRVTGLTETGDVAVVHEWRTRRAAPAGPPPTGTASDAEP</sequence>
<name>A0ABP9I8U6_9ACTN</name>
<organism evidence="2 3">
    <name type="scientific">Yinghuangia aomiensis</name>
    <dbReference type="NCBI Taxonomy" id="676205"/>
    <lineage>
        <taxon>Bacteria</taxon>
        <taxon>Bacillati</taxon>
        <taxon>Actinomycetota</taxon>
        <taxon>Actinomycetes</taxon>
        <taxon>Kitasatosporales</taxon>
        <taxon>Streptomycetaceae</taxon>
        <taxon>Yinghuangia</taxon>
    </lineage>
</organism>
<accession>A0ABP9I8U6</accession>
<feature type="region of interest" description="Disordered" evidence="1">
    <location>
        <begin position="1517"/>
        <end position="1537"/>
    </location>
</feature>
<proteinExistence type="predicted"/>
<dbReference type="EMBL" id="BAABHS010000044">
    <property type="protein sequence ID" value="GAA4991700.1"/>
    <property type="molecule type" value="Genomic_DNA"/>
</dbReference>
<evidence type="ECO:0008006" key="4">
    <source>
        <dbReference type="Google" id="ProtNLM"/>
    </source>
</evidence>
<feature type="compositionally biased region" description="Pro residues" evidence="1">
    <location>
        <begin position="1364"/>
        <end position="1373"/>
    </location>
</feature>
<feature type="region of interest" description="Disordered" evidence="1">
    <location>
        <begin position="353"/>
        <end position="382"/>
    </location>
</feature>
<evidence type="ECO:0000256" key="1">
    <source>
        <dbReference type="SAM" id="MobiDB-lite"/>
    </source>
</evidence>